<dbReference type="InterPro" id="IPR036683">
    <property type="entry name" value="CO_DH_flav_C_dom_sf"/>
</dbReference>
<dbReference type="FunFam" id="3.30.465.10:FF:000017">
    <property type="entry name" value="Xanthine dehydrogenase, FAD binding subunit"/>
    <property type="match status" value="1"/>
</dbReference>
<keyword evidence="7" id="KW-1185">Reference proteome</keyword>
<dbReference type="Gene3D" id="3.30.465.10">
    <property type="match status" value="1"/>
</dbReference>
<dbReference type="Gene3D" id="3.30.390.50">
    <property type="entry name" value="CO dehydrogenase flavoprotein, C-terminal domain"/>
    <property type="match status" value="1"/>
</dbReference>
<comment type="caution">
    <text evidence="6">The sequence shown here is derived from an EMBL/GenBank/DDBJ whole genome shotgun (WGS) entry which is preliminary data.</text>
</comment>
<keyword evidence="1" id="KW-0285">Flavoprotein</keyword>
<dbReference type="InterPro" id="IPR036318">
    <property type="entry name" value="FAD-bd_PCMH-like_sf"/>
</dbReference>
<keyword evidence="3" id="KW-0560">Oxidoreductase</keyword>
<dbReference type="Gene3D" id="3.30.43.10">
    <property type="entry name" value="Uridine Diphospho-n-acetylenolpyruvylglucosamine Reductase, domain 2"/>
    <property type="match status" value="1"/>
</dbReference>
<evidence type="ECO:0000313" key="7">
    <source>
        <dbReference type="Proteomes" id="UP000621436"/>
    </source>
</evidence>
<keyword evidence="2" id="KW-0274">FAD</keyword>
<dbReference type="Pfam" id="PF03450">
    <property type="entry name" value="CO_deh_flav_C"/>
    <property type="match status" value="1"/>
</dbReference>
<dbReference type="GO" id="GO:0016491">
    <property type="term" value="F:oxidoreductase activity"/>
    <property type="evidence" value="ECO:0007669"/>
    <property type="project" value="UniProtKB-KW"/>
</dbReference>
<dbReference type="AlphaFoldDB" id="A0A931AWK7"/>
<feature type="compositionally biased region" description="Basic and acidic residues" evidence="4">
    <location>
        <begin position="1"/>
        <end position="22"/>
    </location>
</feature>
<sequence>MQRESKPNVENRQKTSGKDSKKVPIGSADFLAPESLEKALDYRKRYGFQATVIAGGTDIMVDYFERLYEVNSWLDLNKIEELKKIEINDENIIIGATVTHKRIAEHQELQNHLPMLAQASSEVGAWQIQSRGTIGGNIVTSSPAGDTLAPLLAYNAKVVLQSKGDKRIIDIEDFFIGPKENVEESDEILTKIIIPKPSKNTLSRWRKVGKRKALIISSLTMAILIEVDDQGVIKTARACYGAVAPTPIEIRNVGDYLERQKLKNVDPKKVGEIAVSGISPIDDIRGTEQYRRQVTYDLTINAIKEMASEL</sequence>
<evidence type="ECO:0000259" key="5">
    <source>
        <dbReference type="PROSITE" id="PS51387"/>
    </source>
</evidence>
<evidence type="ECO:0000256" key="2">
    <source>
        <dbReference type="ARBA" id="ARBA00022827"/>
    </source>
</evidence>
<dbReference type="InterPro" id="IPR016166">
    <property type="entry name" value="FAD-bd_PCMH"/>
</dbReference>
<dbReference type="GO" id="GO:0071949">
    <property type="term" value="F:FAD binding"/>
    <property type="evidence" value="ECO:0007669"/>
    <property type="project" value="InterPro"/>
</dbReference>
<evidence type="ECO:0000256" key="3">
    <source>
        <dbReference type="ARBA" id="ARBA00023002"/>
    </source>
</evidence>
<dbReference type="PROSITE" id="PS51387">
    <property type="entry name" value="FAD_PCMH"/>
    <property type="match status" value="1"/>
</dbReference>
<gene>
    <name evidence="6" type="ORF">I0Q91_13590</name>
</gene>
<dbReference type="PANTHER" id="PTHR42659">
    <property type="entry name" value="XANTHINE DEHYDROGENASE SUBUNIT C-RELATED"/>
    <property type="match status" value="1"/>
</dbReference>
<evidence type="ECO:0000313" key="6">
    <source>
        <dbReference type="EMBL" id="MBF8438120.1"/>
    </source>
</evidence>
<dbReference type="EMBL" id="JADPIE010000010">
    <property type="protein sequence ID" value="MBF8438120.1"/>
    <property type="molecule type" value="Genomic_DNA"/>
</dbReference>
<dbReference type="Pfam" id="PF00941">
    <property type="entry name" value="FAD_binding_5"/>
    <property type="match status" value="1"/>
</dbReference>
<evidence type="ECO:0000256" key="1">
    <source>
        <dbReference type="ARBA" id="ARBA00022630"/>
    </source>
</evidence>
<name>A0A931AWK7_9FIRM</name>
<accession>A0A931AWK7</accession>
<dbReference type="InterPro" id="IPR005107">
    <property type="entry name" value="CO_DH_flav_C"/>
</dbReference>
<proteinExistence type="predicted"/>
<reference evidence="6" key="1">
    <citation type="submission" date="2020-11" db="EMBL/GenBank/DDBJ databases">
        <title>Halonatronomonas betainensis gen. nov., sp. nov. a novel haloalkaliphilic representative of the family Halanaerobiacae capable of betaine degradation.</title>
        <authorList>
            <person name="Boltyanskaya Y."/>
            <person name="Kevbrin V."/>
            <person name="Detkova E."/>
            <person name="Grouzdev D.S."/>
            <person name="Koziaeva V."/>
            <person name="Zhilina T."/>
        </authorList>
    </citation>
    <scope>NUCLEOTIDE SEQUENCE</scope>
    <source>
        <strain evidence="6">Z-7014</strain>
    </source>
</reference>
<dbReference type="InterPro" id="IPR016169">
    <property type="entry name" value="FAD-bd_PCMH_sub2"/>
</dbReference>
<protein>
    <submittedName>
        <fullName evidence="6">FAD binding domain-containing protein</fullName>
    </submittedName>
</protein>
<dbReference type="PANTHER" id="PTHR42659:SF2">
    <property type="entry name" value="XANTHINE DEHYDROGENASE SUBUNIT C-RELATED"/>
    <property type="match status" value="1"/>
</dbReference>
<dbReference type="RefSeq" id="WP_270455220.1">
    <property type="nucleotide sequence ID" value="NZ_JADPIE010000010.1"/>
</dbReference>
<dbReference type="SUPFAM" id="SSF55447">
    <property type="entry name" value="CO dehydrogenase flavoprotein C-terminal domain-like"/>
    <property type="match status" value="1"/>
</dbReference>
<organism evidence="6 7">
    <name type="scientific">Halonatronomonas betaini</name>
    <dbReference type="NCBI Taxonomy" id="2778430"/>
    <lineage>
        <taxon>Bacteria</taxon>
        <taxon>Bacillati</taxon>
        <taxon>Bacillota</taxon>
        <taxon>Clostridia</taxon>
        <taxon>Halanaerobiales</taxon>
        <taxon>Halarsenatibacteraceae</taxon>
        <taxon>Halonatronomonas</taxon>
    </lineage>
</organism>
<dbReference type="InterPro" id="IPR016167">
    <property type="entry name" value="FAD-bd_PCMH_sub1"/>
</dbReference>
<evidence type="ECO:0000256" key="4">
    <source>
        <dbReference type="SAM" id="MobiDB-lite"/>
    </source>
</evidence>
<dbReference type="InterPro" id="IPR002346">
    <property type="entry name" value="Mopterin_DH_FAD-bd"/>
</dbReference>
<feature type="region of interest" description="Disordered" evidence="4">
    <location>
        <begin position="1"/>
        <end position="25"/>
    </location>
</feature>
<dbReference type="Proteomes" id="UP000621436">
    <property type="component" value="Unassembled WGS sequence"/>
</dbReference>
<dbReference type="InterPro" id="IPR051312">
    <property type="entry name" value="Diverse_Substr_Oxidored"/>
</dbReference>
<dbReference type="SUPFAM" id="SSF56176">
    <property type="entry name" value="FAD-binding/transporter-associated domain-like"/>
    <property type="match status" value="1"/>
</dbReference>
<feature type="domain" description="FAD-binding PCMH-type" evidence="5">
    <location>
        <begin position="23"/>
        <end position="199"/>
    </location>
</feature>
<dbReference type="SMART" id="SM01092">
    <property type="entry name" value="CO_deh_flav_C"/>
    <property type="match status" value="1"/>
</dbReference>